<evidence type="ECO:0000259" key="3">
    <source>
        <dbReference type="Pfam" id="PF03816"/>
    </source>
</evidence>
<dbReference type="Proteomes" id="UP000602532">
    <property type="component" value="Unassembled WGS sequence"/>
</dbReference>
<feature type="transmembrane region" description="Helical" evidence="2">
    <location>
        <begin position="146"/>
        <end position="169"/>
    </location>
</feature>
<dbReference type="InterPro" id="IPR050922">
    <property type="entry name" value="LytR/CpsA/Psr_CW_biosynth"/>
</dbReference>
<proteinExistence type="inferred from homology"/>
<dbReference type="RefSeq" id="WP_191763562.1">
    <property type="nucleotide sequence ID" value="NZ_JACSPM010000001.1"/>
</dbReference>
<dbReference type="Pfam" id="PF03816">
    <property type="entry name" value="LytR_cpsA_psr"/>
    <property type="match status" value="1"/>
</dbReference>
<dbReference type="Gene3D" id="3.40.630.190">
    <property type="entry name" value="LCP protein"/>
    <property type="match status" value="1"/>
</dbReference>
<dbReference type="EMBL" id="JACSPM010000001">
    <property type="protein sequence ID" value="MBD8022257.1"/>
    <property type="molecule type" value="Genomic_DNA"/>
</dbReference>
<evidence type="ECO:0000256" key="2">
    <source>
        <dbReference type="SAM" id="Phobius"/>
    </source>
</evidence>
<evidence type="ECO:0000313" key="4">
    <source>
        <dbReference type="EMBL" id="MBD8022257.1"/>
    </source>
</evidence>
<keyword evidence="2" id="KW-1133">Transmembrane helix</keyword>
<keyword evidence="2" id="KW-0472">Membrane</keyword>
<dbReference type="PANTHER" id="PTHR33392:SF6">
    <property type="entry name" value="POLYISOPRENYL-TEICHOIC ACID--PEPTIDOGLYCAN TEICHOIC ACID TRANSFERASE TAGU"/>
    <property type="match status" value="1"/>
</dbReference>
<sequence length="489" mass="52412">MTVVSPPRTQSGYRAPHVVEEKPLRYPDASSRAMMTRRGWWLVLLNFLLPGSAQALAGNRRLGRLGLGATLAMWGVLTLTLLFALLAPTAGFSIVTGAWLPDWLALGRPVPLFLAQGLLIAYAVLWIVLTIDTLRLVRLVKTGPVARFGIALGAVALMVVSSGTAAFGATTVGTVRDTLGSIFQATGPLVPPSDGYYNILLLGADSGAGRDSMRFDSISVVSVNAETGATTITGIPRDMPHFPFAEGPMQDRYPDGHEGFSDPDCGWGSGINQLRTEVEVCQDGNELYPDAVDNGSAPAIEATKDAAEGILGVEIPYYVFIDMHGFSALIDALGGVDIDVAERLPKGGGPSYTGQPVDEWAIGWIEAGPQHMDGDTAQWYARSRYTTDDFDRMARQRILQQAILAQFTPQTVLTRFQDVAAAGADVVQTDLPQSLLPFLADLALKAKELPVSTIELTPEGGVDEHEPDYAFIQELVRSTLHPPSPTPEG</sequence>
<evidence type="ECO:0000256" key="1">
    <source>
        <dbReference type="ARBA" id="ARBA00006068"/>
    </source>
</evidence>
<feature type="transmembrane region" description="Helical" evidence="2">
    <location>
        <begin position="40"/>
        <end position="59"/>
    </location>
</feature>
<keyword evidence="5" id="KW-1185">Reference proteome</keyword>
<dbReference type="PANTHER" id="PTHR33392">
    <property type="entry name" value="POLYISOPRENYL-TEICHOIC ACID--PEPTIDOGLYCAN TEICHOIC ACID TRANSFERASE TAGU"/>
    <property type="match status" value="1"/>
</dbReference>
<dbReference type="InterPro" id="IPR004474">
    <property type="entry name" value="LytR_CpsA_psr"/>
</dbReference>
<evidence type="ECO:0000313" key="5">
    <source>
        <dbReference type="Proteomes" id="UP000602532"/>
    </source>
</evidence>
<gene>
    <name evidence="4" type="ORF">H9622_01470</name>
</gene>
<organism evidence="4 5">
    <name type="scientific">Microbacterium gallinarum</name>
    <dbReference type="NCBI Taxonomy" id="2762209"/>
    <lineage>
        <taxon>Bacteria</taxon>
        <taxon>Bacillati</taxon>
        <taxon>Actinomycetota</taxon>
        <taxon>Actinomycetes</taxon>
        <taxon>Micrococcales</taxon>
        <taxon>Microbacteriaceae</taxon>
        <taxon>Microbacterium</taxon>
    </lineage>
</organism>
<accession>A0ABR8WZF1</accession>
<reference evidence="4 5" key="1">
    <citation type="submission" date="2020-08" db="EMBL/GenBank/DDBJ databases">
        <title>A Genomic Blueprint of the Chicken Gut Microbiome.</title>
        <authorList>
            <person name="Gilroy R."/>
            <person name="Ravi A."/>
            <person name="Getino M."/>
            <person name="Pursley I."/>
            <person name="Horton D.L."/>
            <person name="Alikhan N.-F."/>
            <person name="Baker D."/>
            <person name="Gharbi K."/>
            <person name="Hall N."/>
            <person name="Watson M."/>
            <person name="Adriaenssens E.M."/>
            <person name="Foster-Nyarko E."/>
            <person name="Jarju S."/>
            <person name="Secka A."/>
            <person name="Antonio M."/>
            <person name="Oren A."/>
            <person name="Chaudhuri R."/>
            <person name="La Ragione R.M."/>
            <person name="Hildebrand F."/>
            <person name="Pallen M.J."/>
        </authorList>
    </citation>
    <scope>NUCLEOTIDE SEQUENCE [LARGE SCALE GENOMIC DNA]</scope>
    <source>
        <strain evidence="4 5">Sa1CUA4</strain>
    </source>
</reference>
<feature type="domain" description="Cell envelope-related transcriptional attenuator" evidence="3">
    <location>
        <begin position="215"/>
        <end position="406"/>
    </location>
</feature>
<protein>
    <submittedName>
        <fullName evidence="4">LCP family protein</fullName>
    </submittedName>
</protein>
<name>A0ABR8WZF1_9MICO</name>
<feature type="transmembrane region" description="Helical" evidence="2">
    <location>
        <begin position="71"/>
        <end position="100"/>
    </location>
</feature>
<comment type="caution">
    <text evidence="4">The sequence shown here is derived from an EMBL/GenBank/DDBJ whole genome shotgun (WGS) entry which is preliminary data.</text>
</comment>
<keyword evidence="2" id="KW-0812">Transmembrane</keyword>
<comment type="similarity">
    <text evidence="1">Belongs to the LytR/CpsA/Psr (LCP) family.</text>
</comment>
<feature type="transmembrane region" description="Helical" evidence="2">
    <location>
        <begin position="112"/>
        <end position="134"/>
    </location>
</feature>